<reference evidence="2 3" key="1">
    <citation type="submission" date="2016-11" db="EMBL/GenBank/DDBJ databases">
        <title>Comparative genomics of co-occurring bacteria in distinct bioleaching systems unravels niche-specific adaptation.</title>
        <authorList>
            <person name="Zhang X."/>
            <person name="Liu X."/>
            <person name="Yin H."/>
        </authorList>
    </citation>
    <scope>NUCLEOTIDE SEQUENCE [LARGE SCALE GENOMIC DNA]</scope>
    <source>
        <strain evidence="2 3">DX</strain>
    </source>
</reference>
<organism evidence="2 3">
    <name type="scientific">Leptospirillum ferriphilum</name>
    <dbReference type="NCBI Taxonomy" id="178606"/>
    <lineage>
        <taxon>Bacteria</taxon>
        <taxon>Pseudomonadati</taxon>
        <taxon>Nitrospirota</taxon>
        <taxon>Nitrospiria</taxon>
        <taxon>Nitrospirales</taxon>
        <taxon>Nitrospiraceae</taxon>
        <taxon>Leptospirillum</taxon>
    </lineage>
</organism>
<evidence type="ECO:0000313" key="2">
    <source>
        <dbReference type="EMBL" id="OOH72918.1"/>
    </source>
</evidence>
<evidence type="ECO:0000256" key="1">
    <source>
        <dbReference type="SAM" id="MobiDB-lite"/>
    </source>
</evidence>
<feature type="region of interest" description="Disordered" evidence="1">
    <location>
        <begin position="1"/>
        <end position="60"/>
    </location>
</feature>
<dbReference type="EMBL" id="MPOJ01000010">
    <property type="protein sequence ID" value="OOH72918.1"/>
    <property type="molecule type" value="Genomic_DNA"/>
</dbReference>
<gene>
    <name evidence="2" type="ORF">BOX24_05925</name>
</gene>
<protein>
    <submittedName>
        <fullName evidence="2">Uncharacterized protein</fullName>
    </submittedName>
</protein>
<accession>A0A1V3SW03</accession>
<proteinExistence type="predicted"/>
<comment type="caution">
    <text evidence="2">The sequence shown here is derived from an EMBL/GenBank/DDBJ whole genome shotgun (WGS) entry which is preliminary data.</text>
</comment>
<dbReference type="AlphaFoldDB" id="A0A1V3SW03"/>
<evidence type="ECO:0000313" key="3">
    <source>
        <dbReference type="Proteomes" id="UP000188586"/>
    </source>
</evidence>
<name>A0A1V3SW03_9BACT</name>
<feature type="compositionally biased region" description="Basic and acidic residues" evidence="1">
    <location>
        <begin position="48"/>
        <end position="59"/>
    </location>
</feature>
<sequence>MAPLNIPSPENTGETGIFGRFSIPLSHEPAGSGNAGSGMIGEETLDVESGHDDRRRDQHAPFLRGRIGRGKGDYCPEWLPRNGTKNCLRYRETLF</sequence>
<dbReference type="Proteomes" id="UP000188586">
    <property type="component" value="Unassembled WGS sequence"/>
</dbReference>